<comment type="caution">
    <text evidence="1">The sequence shown here is derived from an EMBL/GenBank/DDBJ whole genome shotgun (WGS) entry which is preliminary data.</text>
</comment>
<name>A0ACB9Q539_BAUVA</name>
<reference evidence="1 2" key="1">
    <citation type="journal article" date="2022" name="DNA Res.">
        <title>Chromosomal-level genome assembly of the orchid tree Bauhinia variegata (Leguminosae; Cercidoideae) supports the allotetraploid origin hypothesis of Bauhinia.</title>
        <authorList>
            <person name="Zhong Y."/>
            <person name="Chen Y."/>
            <person name="Zheng D."/>
            <person name="Pang J."/>
            <person name="Liu Y."/>
            <person name="Luo S."/>
            <person name="Meng S."/>
            <person name="Qian L."/>
            <person name="Wei D."/>
            <person name="Dai S."/>
            <person name="Zhou R."/>
        </authorList>
    </citation>
    <scope>NUCLEOTIDE SEQUENCE [LARGE SCALE GENOMIC DNA]</scope>
    <source>
        <strain evidence="1">BV-YZ2020</strain>
    </source>
</reference>
<keyword evidence="2" id="KW-1185">Reference proteome</keyword>
<dbReference type="Proteomes" id="UP000828941">
    <property type="component" value="Chromosome 2"/>
</dbReference>
<dbReference type="EMBL" id="CM039427">
    <property type="protein sequence ID" value="KAI4355881.1"/>
    <property type="molecule type" value="Genomic_DNA"/>
</dbReference>
<sequence length="118" mass="13304">MAIRIRIFLQYRALLMLYGTVLAFASEQQQSPQESDPSYLKFVFNASDFPSEDYYDYMIFGGGTAGFPLTATASHMYRALVLERGGIAYGKPNLMTQEGFLTTLMITLHKLSHLKMTS</sequence>
<gene>
    <name evidence="1" type="ORF">L6164_004610</name>
</gene>
<protein>
    <submittedName>
        <fullName evidence="1">Uncharacterized protein</fullName>
    </submittedName>
</protein>
<organism evidence="1 2">
    <name type="scientific">Bauhinia variegata</name>
    <name type="common">Purple orchid tree</name>
    <name type="synonym">Phanera variegata</name>
    <dbReference type="NCBI Taxonomy" id="167791"/>
    <lineage>
        <taxon>Eukaryota</taxon>
        <taxon>Viridiplantae</taxon>
        <taxon>Streptophyta</taxon>
        <taxon>Embryophyta</taxon>
        <taxon>Tracheophyta</taxon>
        <taxon>Spermatophyta</taxon>
        <taxon>Magnoliopsida</taxon>
        <taxon>eudicotyledons</taxon>
        <taxon>Gunneridae</taxon>
        <taxon>Pentapetalae</taxon>
        <taxon>rosids</taxon>
        <taxon>fabids</taxon>
        <taxon>Fabales</taxon>
        <taxon>Fabaceae</taxon>
        <taxon>Cercidoideae</taxon>
        <taxon>Cercideae</taxon>
        <taxon>Bauhiniinae</taxon>
        <taxon>Bauhinia</taxon>
    </lineage>
</organism>
<evidence type="ECO:0000313" key="1">
    <source>
        <dbReference type="EMBL" id="KAI4355881.1"/>
    </source>
</evidence>
<accession>A0ACB9Q539</accession>
<evidence type="ECO:0000313" key="2">
    <source>
        <dbReference type="Proteomes" id="UP000828941"/>
    </source>
</evidence>
<proteinExistence type="predicted"/>